<sequence length="233" mass="25305">MNGPTPSDTKKGNGTLTTDDNNTITRSNLRNCAVTSSTVKRSTFEDCALAQVRSAHRSTGKKSHLHNVSSFRRSEVTDSTIRDKSSAHRSSIQGSNIRNASAIRTSTVTSSNLSHSQLRRTKIKDCEVDGCMISRCSFDGMVLKYGVWKRGQLIGKIGNREPITIRKNDPGLTRQSDHSVGLSPSANIPALPELDSIPKGQLPVHTLDGIDSNDSAESEDSDQSDDLPPPYKV</sequence>
<dbReference type="OrthoDB" id="4187970at2759"/>
<feature type="compositionally biased region" description="Polar residues" evidence="1">
    <location>
        <begin position="88"/>
        <end position="116"/>
    </location>
</feature>
<proteinExistence type="predicted"/>
<protein>
    <submittedName>
        <fullName evidence="2">Uncharacterized protein</fullName>
    </submittedName>
</protein>
<feature type="compositionally biased region" description="Basic residues" evidence="1">
    <location>
        <begin position="55"/>
        <end position="65"/>
    </location>
</feature>
<feature type="compositionally biased region" description="Low complexity" evidence="1">
    <location>
        <begin position="12"/>
        <end position="22"/>
    </location>
</feature>
<dbReference type="Gene3D" id="2.160.20.80">
    <property type="entry name" value="E3 ubiquitin-protein ligase SopA"/>
    <property type="match status" value="1"/>
</dbReference>
<dbReference type="AlphaFoldDB" id="A0A1V6TK75"/>
<evidence type="ECO:0000256" key="1">
    <source>
        <dbReference type="SAM" id="MobiDB-lite"/>
    </source>
</evidence>
<feature type="region of interest" description="Disordered" evidence="1">
    <location>
        <begin position="55"/>
        <end position="116"/>
    </location>
</feature>
<dbReference type="SUPFAM" id="SSF141571">
    <property type="entry name" value="Pentapeptide repeat-like"/>
    <property type="match status" value="1"/>
</dbReference>
<gene>
    <name evidence="2" type="ORF">PENSTE_c005G00709</name>
</gene>
<dbReference type="STRING" id="303698.A0A1V6TK75"/>
<feature type="region of interest" description="Disordered" evidence="1">
    <location>
        <begin position="163"/>
        <end position="233"/>
    </location>
</feature>
<evidence type="ECO:0000313" key="3">
    <source>
        <dbReference type="Proteomes" id="UP000191285"/>
    </source>
</evidence>
<feature type="region of interest" description="Disordered" evidence="1">
    <location>
        <begin position="1"/>
        <end position="22"/>
    </location>
</feature>
<feature type="compositionally biased region" description="Basic and acidic residues" evidence="1">
    <location>
        <begin position="72"/>
        <end position="86"/>
    </location>
</feature>
<dbReference type="EMBL" id="MLKD01000005">
    <property type="protein sequence ID" value="OQE26802.1"/>
    <property type="molecule type" value="Genomic_DNA"/>
</dbReference>
<keyword evidence="3" id="KW-1185">Reference proteome</keyword>
<feature type="compositionally biased region" description="Acidic residues" evidence="1">
    <location>
        <begin position="214"/>
        <end position="225"/>
    </location>
</feature>
<dbReference type="Proteomes" id="UP000191285">
    <property type="component" value="Unassembled WGS sequence"/>
</dbReference>
<name>A0A1V6TK75_9EURO</name>
<evidence type="ECO:0000313" key="2">
    <source>
        <dbReference type="EMBL" id="OQE26802.1"/>
    </source>
</evidence>
<organism evidence="2 3">
    <name type="scientific">Penicillium steckii</name>
    <dbReference type="NCBI Taxonomy" id="303698"/>
    <lineage>
        <taxon>Eukaryota</taxon>
        <taxon>Fungi</taxon>
        <taxon>Dikarya</taxon>
        <taxon>Ascomycota</taxon>
        <taxon>Pezizomycotina</taxon>
        <taxon>Eurotiomycetes</taxon>
        <taxon>Eurotiomycetidae</taxon>
        <taxon>Eurotiales</taxon>
        <taxon>Aspergillaceae</taxon>
        <taxon>Penicillium</taxon>
    </lineage>
</organism>
<reference evidence="3" key="1">
    <citation type="journal article" date="2017" name="Nat. Microbiol.">
        <title>Global analysis of biosynthetic gene clusters reveals vast potential of secondary metabolite production in Penicillium species.</title>
        <authorList>
            <person name="Nielsen J.C."/>
            <person name="Grijseels S."/>
            <person name="Prigent S."/>
            <person name="Ji B."/>
            <person name="Dainat J."/>
            <person name="Nielsen K.F."/>
            <person name="Frisvad J.C."/>
            <person name="Workman M."/>
            <person name="Nielsen J."/>
        </authorList>
    </citation>
    <scope>NUCLEOTIDE SEQUENCE [LARGE SCALE GENOMIC DNA]</scope>
    <source>
        <strain evidence="3">IBT 24891</strain>
    </source>
</reference>
<accession>A0A1V6TK75</accession>
<comment type="caution">
    <text evidence="2">The sequence shown here is derived from an EMBL/GenBank/DDBJ whole genome shotgun (WGS) entry which is preliminary data.</text>
</comment>